<feature type="transmembrane region" description="Helical" evidence="3">
    <location>
        <begin position="397"/>
        <end position="416"/>
    </location>
</feature>
<dbReference type="PANTHER" id="PTHR12203:SF35">
    <property type="entry name" value="PROTEIN O-GLUCOSYLTRANSFERASE 1"/>
    <property type="match status" value="1"/>
</dbReference>
<proteinExistence type="inferred from homology"/>
<comment type="similarity">
    <text evidence="1">Belongs to the glycosyltransferase 90 family.</text>
</comment>
<dbReference type="RefSeq" id="XP_069228943.1">
    <property type="nucleotide sequence ID" value="XM_069373666.1"/>
</dbReference>
<evidence type="ECO:0000313" key="5">
    <source>
        <dbReference type="EMBL" id="KAL1585837.1"/>
    </source>
</evidence>
<dbReference type="EMBL" id="JAAQHG020000017">
    <property type="protein sequence ID" value="KAL1585837.1"/>
    <property type="molecule type" value="Genomic_DNA"/>
</dbReference>
<keyword evidence="2" id="KW-0808">Transferase</keyword>
<feature type="transmembrane region" description="Helical" evidence="3">
    <location>
        <begin position="183"/>
        <end position="202"/>
    </location>
</feature>
<keyword evidence="3" id="KW-1133">Transmembrane helix</keyword>
<feature type="transmembrane region" description="Helical" evidence="3">
    <location>
        <begin position="222"/>
        <end position="244"/>
    </location>
</feature>
<gene>
    <name evidence="5" type="ORF">WHR41_05061</name>
</gene>
<evidence type="ECO:0000256" key="1">
    <source>
        <dbReference type="ARBA" id="ARBA00010118"/>
    </source>
</evidence>
<name>A0AB34KL60_9PEZI</name>
<evidence type="ECO:0000259" key="4">
    <source>
        <dbReference type="SMART" id="SM00672"/>
    </source>
</evidence>
<evidence type="ECO:0000256" key="2">
    <source>
        <dbReference type="ARBA" id="ARBA00022679"/>
    </source>
</evidence>
<feature type="transmembrane region" description="Helical" evidence="3">
    <location>
        <begin position="34"/>
        <end position="54"/>
    </location>
</feature>
<keyword evidence="6" id="KW-1185">Reference proteome</keyword>
<feature type="domain" description="Glycosyl transferase CAP10" evidence="4">
    <location>
        <begin position="681"/>
        <end position="962"/>
    </location>
</feature>
<keyword evidence="3" id="KW-0812">Transmembrane</keyword>
<reference evidence="5 6" key="1">
    <citation type="journal article" date="2020" name="Microbiol. Resour. Announc.">
        <title>Draft Genome Sequence of a Cladosporium Species Isolated from the Mesophotic Ascidian Didemnum maculosum.</title>
        <authorList>
            <person name="Gioti A."/>
            <person name="Siaperas R."/>
            <person name="Nikolaivits E."/>
            <person name="Le Goff G."/>
            <person name="Ouazzani J."/>
            <person name="Kotoulas G."/>
            <person name="Topakas E."/>
        </authorList>
    </citation>
    <scope>NUCLEOTIDE SEQUENCE [LARGE SCALE GENOMIC DNA]</scope>
    <source>
        <strain evidence="5 6">TM138-S3</strain>
    </source>
</reference>
<dbReference type="PANTHER" id="PTHR12203">
    <property type="entry name" value="KDEL LYS-ASP-GLU-LEU CONTAINING - RELATED"/>
    <property type="match status" value="1"/>
</dbReference>
<sequence length="979" mass="110035">MIETRWPAFVGLVVGTAWLTSIVDTSFAFDKPTYAAIVCLTTLAVILLALGRFLPKGDTPTHKGHYLAVPLQETHANGAPRDHSPHPHHLPDDLAHQPSLRKLRILFVVLVLVICARAELLREIVANVQCSRGTWEPVVPLTVAIWDWISIRRRRRHQTELDDQTATIYDVWESRIMNSSYRYLVVVALVCFGSLGAIRAIGSPPSTHICTSSLPYSWYVPLAQYFGTALDCIIVFCIHGLLYTDEKGGTRGPSTRFSAVGWAFLFAAATLSTIACIYYYASDPDDRRKILSIPDVLFWGTTRLDIVVCLTVISALFCTYFIGAMSTSMVVMFVSVSVRTTSFAWNHTHPFPVGHVGLGFLAMCLTILGFAFYFHMGVTSETEEANARHLTFRKAPVWLYLAMLCLLAVQLCLWAVHKSSVGHHPIDLLMWEANTRHEAYVKQASASTTLEEAVRNYRQRYGRHPPPGFDHWYKYATDRGSIIIDDYDSIHRDLLPFYALSPEEIRDRTWRMIANPFNDASGISIRNGKAEISPNVMPTHRWMLDGIIEMIGHFAEWLPDMDLAFNMNDECRVAVPYEQIESMREAGRQFGELNSPVENTFTPQRGHEWKPFTEEPLNETPLIHRSFQRTFLEFGSVGCPPNSPARTKRHWDTSKICTSCTAPHSLGAFLSNWTKAADVCHQPDLADSHGFYLSPAAFKGAHELFPIFSQSKAHGFNDILYPSAWNYMDKAVYSPNDEFPDPPFAHKNTTLFWRGATSEGVSPGHGQWRGMTRQRMVALTSPESAANTPPQPLLLPSGKKQSYAALPAPLLARLLPASVRIVSTIHRCGGRDCPDQAAAFAPLADPTDFQSHWSYAHLLDLDGAGFSGRFLPFLASRSLPLKAALFREWWDDRLTAWLHFAPLDLRGQGLWATLAYFAGVEGRVRGRREEGERIAGAGREWAGQVLRKEDMEVYFFRLLLEWGRLTDGRRGEVGFGWGV</sequence>
<dbReference type="InterPro" id="IPR051091">
    <property type="entry name" value="O-Glucosyltr/Glycosyltrsf_90"/>
</dbReference>
<dbReference type="GO" id="GO:0016740">
    <property type="term" value="F:transferase activity"/>
    <property type="evidence" value="ECO:0007669"/>
    <property type="project" value="UniProtKB-KW"/>
</dbReference>
<feature type="transmembrane region" description="Helical" evidence="3">
    <location>
        <begin position="329"/>
        <end position="347"/>
    </location>
</feature>
<feature type="transmembrane region" description="Helical" evidence="3">
    <location>
        <begin position="301"/>
        <end position="322"/>
    </location>
</feature>
<comment type="caution">
    <text evidence="5">The sequence shown here is derived from an EMBL/GenBank/DDBJ whole genome shotgun (WGS) entry which is preliminary data.</text>
</comment>
<dbReference type="Proteomes" id="UP000803884">
    <property type="component" value="Unassembled WGS sequence"/>
</dbReference>
<feature type="transmembrane region" description="Helical" evidence="3">
    <location>
        <begin position="353"/>
        <end position="376"/>
    </location>
</feature>
<evidence type="ECO:0000256" key="3">
    <source>
        <dbReference type="SAM" id="Phobius"/>
    </source>
</evidence>
<dbReference type="InterPro" id="IPR006598">
    <property type="entry name" value="CAP10"/>
</dbReference>
<feature type="transmembrane region" description="Helical" evidence="3">
    <location>
        <begin position="7"/>
        <end position="28"/>
    </location>
</feature>
<feature type="transmembrane region" description="Helical" evidence="3">
    <location>
        <begin position="256"/>
        <end position="281"/>
    </location>
</feature>
<accession>A0AB34KL60</accession>
<keyword evidence="3" id="KW-0472">Membrane</keyword>
<organism evidence="5 6">
    <name type="scientific">Cladosporium halotolerans</name>
    <dbReference type="NCBI Taxonomy" id="1052096"/>
    <lineage>
        <taxon>Eukaryota</taxon>
        <taxon>Fungi</taxon>
        <taxon>Dikarya</taxon>
        <taxon>Ascomycota</taxon>
        <taxon>Pezizomycotina</taxon>
        <taxon>Dothideomycetes</taxon>
        <taxon>Dothideomycetidae</taxon>
        <taxon>Cladosporiales</taxon>
        <taxon>Cladosporiaceae</taxon>
        <taxon>Cladosporium</taxon>
    </lineage>
</organism>
<protein>
    <recommendedName>
        <fullName evidence="4">Glycosyl transferase CAP10 domain-containing protein</fullName>
    </recommendedName>
</protein>
<dbReference type="AlphaFoldDB" id="A0AB34KL60"/>
<dbReference type="GeneID" id="96006504"/>
<evidence type="ECO:0000313" key="6">
    <source>
        <dbReference type="Proteomes" id="UP000803884"/>
    </source>
</evidence>
<dbReference type="SMART" id="SM00672">
    <property type="entry name" value="CAP10"/>
    <property type="match status" value="1"/>
</dbReference>